<dbReference type="InterPro" id="IPR005471">
    <property type="entry name" value="Tscrpt_reg_IclR_N"/>
</dbReference>
<dbReference type="PANTHER" id="PTHR30136">
    <property type="entry name" value="HELIX-TURN-HELIX TRANSCRIPTIONAL REGULATOR, ICLR FAMILY"/>
    <property type="match status" value="1"/>
</dbReference>
<keyword evidence="2" id="KW-0238">DNA-binding</keyword>
<dbReference type="InterPro" id="IPR036388">
    <property type="entry name" value="WH-like_DNA-bd_sf"/>
</dbReference>
<feature type="domain" description="IclR-ED" evidence="5">
    <location>
        <begin position="69"/>
        <end position="253"/>
    </location>
</feature>
<dbReference type="Gene3D" id="1.10.10.10">
    <property type="entry name" value="Winged helix-like DNA-binding domain superfamily/Winged helix DNA-binding domain"/>
    <property type="match status" value="1"/>
</dbReference>
<evidence type="ECO:0000259" key="5">
    <source>
        <dbReference type="PROSITE" id="PS51078"/>
    </source>
</evidence>
<dbReference type="PROSITE" id="PS51077">
    <property type="entry name" value="HTH_ICLR"/>
    <property type="match status" value="1"/>
</dbReference>
<dbReference type="GO" id="GO:0003677">
    <property type="term" value="F:DNA binding"/>
    <property type="evidence" value="ECO:0007669"/>
    <property type="project" value="UniProtKB-KW"/>
</dbReference>
<dbReference type="InterPro" id="IPR014757">
    <property type="entry name" value="Tscrpt_reg_IclR_C"/>
</dbReference>
<dbReference type="InterPro" id="IPR050707">
    <property type="entry name" value="HTH_MetabolicPath_Reg"/>
</dbReference>
<dbReference type="SMART" id="SM00346">
    <property type="entry name" value="HTH_ICLR"/>
    <property type="match status" value="1"/>
</dbReference>
<feature type="domain" description="HTH iclR-type" evidence="4">
    <location>
        <begin position="9"/>
        <end position="68"/>
    </location>
</feature>
<dbReference type="Gene3D" id="3.30.450.40">
    <property type="match status" value="1"/>
</dbReference>
<dbReference type="InterPro" id="IPR029016">
    <property type="entry name" value="GAF-like_dom_sf"/>
</dbReference>
<dbReference type="Pfam" id="PF09339">
    <property type="entry name" value="HTH_IclR"/>
    <property type="match status" value="1"/>
</dbReference>
<dbReference type="EMBL" id="CP058910">
    <property type="protein sequence ID" value="QLH78830.1"/>
    <property type="molecule type" value="Genomic_DNA"/>
</dbReference>
<dbReference type="AlphaFoldDB" id="A0A7D5T5V9"/>
<dbReference type="PANTHER" id="PTHR30136:SF35">
    <property type="entry name" value="HTH-TYPE TRANSCRIPTIONAL REGULATOR RV1719"/>
    <property type="match status" value="1"/>
</dbReference>
<dbReference type="Pfam" id="PF01614">
    <property type="entry name" value="IclR_C"/>
    <property type="match status" value="1"/>
</dbReference>
<keyword evidence="3" id="KW-0804">Transcription</keyword>
<keyword evidence="1" id="KW-0805">Transcription regulation</keyword>
<name>A0A7D5T5V9_9EURY</name>
<dbReference type="OrthoDB" id="14763at2157"/>
<dbReference type="PROSITE" id="PS51078">
    <property type="entry name" value="ICLR_ED"/>
    <property type="match status" value="1"/>
</dbReference>
<keyword evidence="7" id="KW-1185">Reference proteome</keyword>
<dbReference type="GO" id="GO:0045892">
    <property type="term" value="P:negative regulation of DNA-templated transcription"/>
    <property type="evidence" value="ECO:0007669"/>
    <property type="project" value="TreeGrafter"/>
</dbReference>
<proteinExistence type="predicted"/>
<evidence type="ECO:0000259" key="4">
    <source>
        <dbReference type="PROSITE" id="PS51077"/>
    </source>
</evidence>
<dbReference type="Proteomes" id="UP000509667">
    <property type="component" value="Chromosome"/>
</dbReference>
<evidence type="ECO:0000256" key="1">
    <source>
        <dbReference type="ARBA" id="ARBA00023015"/>
    </source>
</evidence>
<reference evidence="6 7" key="1">
    <citation type="submission" date="2020-07" db="EMBL/GenBank/DDBJ databases">
        <title>Halosimplex pelagicum sp. nov. and Halosimplex rubrum sp. nov., isolated from salted brown alga Laminaria, and emended description of the genus Halosimplex.</title>
        <authorList>
            <person name="Cui H."/>
        </authorList>
    </citation>
    <scope>NUCLEOTIDE SEQUENCE [LARGE SCALE GENOMIC DNA]</scope>
    <source>
        <strain evidence="6 7">R27</strain>
    </source>
</reference>
<organism evidence="6 7">
    <name type="scientific">Halosimplex rubrum</name>
    <dbReference type="NCBI Taxonomy" id="869889"/>
    <lineage>
        <taxon>Archaea</taxon>
        <taxon>Methanobacteriati</taxon>
        <taxon>Methanobacteriota</taxon>
        <taxon>Stenosarchaea group</taxon>
        <taxon>Halobacteria</taxon>
        <taxon>Halobacteriales</taxon>
        <taxon>Haloarculaceae</taxon>
        <taxon>Halosimplex</taxon>
    </lineage>
</organism>
<evidence type="ECO:0000256" key="2">
    <source>
        <dbReference type="ARBA" id="ARBA00023125"/>
    </source>
</evidence>
<dbReference type="RefSeq" id="WP_179908708.1">
    <property type="nucleotide sequence ID" value="NZ_CP058910.1"/>
</dbReference>
<evidence type="ECO:0000313" key="6">
    <source>
        <dbReference type="EMBL" id="QLH78830.1"/>
    </source>
</evidence>
<evidence type="ECO:0000313" key="7">
    <source>
        <dbReference type="Proteomes" id="UP000509667"/>
    </source>
</evidence>
<protein>
    <submittedName>
        <fullName evidence="6">IclR family transcriptional regulator</fullName>
    </submittedName>
</protein>
<dbReference type="InterPro" id="IPR036390">
    <property type="entry name" value="WH_DNA-bd_sf"/>
</dbReference>
<dbReference type="SUPFAM" id="SSF55781">
    <property type="entry name" value="GAF domain-like"/>
    <property type="match status" value="1"/>
</dbReference>
<dbReference type="GeneID" id="56079539"/>
<sequence length="254" mass="28550">MAQTARNTVKSVERTFRIIGGLQELGGAGVTELSTHLDLPKSTVHNYLSTLEQEAYVVKADDEYRIGLRFLEHGAYARNQSQIFEIARPELDRLAGETGELCNLLVEEHGKGTYLYRTRGENAVRVKEHVGNRVCLHSTALGKAILAYCSEERVDEIIDRHGLPETTDRTVTDRDELFETLAEIRERGVAFDDEERLSGLRCVAAPVLSNDDRVLGAISVSGPSHRFEDHRFREELPKRVLETANVLELNVTYS</sequence>
<gene>
    <name evidence="6" type="ORF">HZS55_16710</name>
</gene>
<dbReference type="GO" id="GO:0003700">
    <property type="term" value="F:DNA-binding transcription factor activity"/>
    <property type="evidence" value="ECO:0007669"/>
    <property type="project" value="TreeGrafter"/>
</dbReference>
<dbReference type="KEGG" id="hrr:HZS55_16710"/>
<evidence type="ECO:0000256" key="3">
    <source>
        <dbReference type="ARBA" id="ARBA00023163"/>
    </source>
</evidence>
<dbReference type="SUPFAM" id="SSF46785">
    <property type="entry name" value="Winged helix' DNA-binding domain"/>
    <property type="match status" value="1"/>
</dbReference>
<accession>A0A7D5T5V9</accession>